<evidence type="ECO:0000313" key="6">
    <source>
        <dbReference type="EMBL" id="SDS96519.1"/>
    </source>
</evidence>
<dbReference type="Proteomes" id="UP000198983">
    <property type="component" value="Chromosome I"/>
</dbReference>
<dbReference type="SMART" id="SM00347">
    <property type="entry name" value="HTH_MARR"/>
    <property type="match status" value="1"/>
</dbReference>
<dbReference type="PROSITE" id="PS50995">
    <property type="entry name" value="HTH_MARR_2"/>
    <property type="match status" value="1"/>
</dbReference>
<dbReference type="Gene3D" id="1.10.10.10">
    <property type="entry name" value="Winged helix-like DNA-binding domain superfamily/Winged helix DNA-binding domain"/>
    <property type="match status" value="1"/>
</dbReference>
<dbReference type="GO" id="GO:0003677">
    <property type="term" value="F:DNA binding"/>
    <property type="evidence" value="ECO:0007669"/>
    <property type="project" value="UniProtKB-KW"/>
</dbReference>
<dbReference type="InterPro" id="IPR000835">
    <property type="entry name" value="HTH_MarR-typ"/>
</dbReference>
<evidence type="ECO:0000256" key="4">
    <source>
        <dbReference type="SAM" id="MobiDB-lite"/>
    </source>
</evidence>
<evidence type="ECO:0000256" key="2">
    <source>
        <dbReference type="ARBA" id="ARBA00023125"/>
    </source>
</evidence>
<dbReference type="Pfam" id="PF12802">
    <property type="entry name" value="MarR_2"/>
    <property type="match status" value="1"/>
</dbReference>
<organism evidence="6 7">
    <name type="scientific">Actinopolymorpha singaporensis</name>
    <dbReference type="NCBI Taxonomy" id="117157"/>
    <lineage>
        <taxon>Bacteria</taxon>
        <taxon>Bacillati</taxon>
        <taxon>Actinomycetota</taxon>
        <taxon>Actinomycetes</taxon>
        <taxon>Propionibacteriales</taxon>
        <taxon>Actinopolymorphaceae</taxon>
        <taxon>Actinopolymorpha</taxon>
    </lineage>
</organism>
<dbReference type="EMBL" id="LT629732">
    <property type="protein sequence ID" value="SDS96519.1"/>
    <property type="molecule type" value="Genomic_DNA"/>
</dbReference>
<keyword evidence="1" id="KW-0805">Transcription regulation</keyword>
<feature type="compositionally biased region" description="Basic and acidic residues" evidence="4">
    <location>
        <begin position="151"/>
        <end position="168"/>
    </location>
</feature>
<accession>A0A1H1WK00</accession>
<keyword evidence="3" id="KW-0804">Transcription</keyword>
<dbReference type="GO" id="GO:0003700">
    <property type="term" value="F:DNA-binding transcription factor activity"/>
    <property type="evidence" value="ECO:0007669"/>
    <property type="project" value="InterPro"/>
</dbReference>
<dbReference type="InterPro" id="IPR036390">
    <property type="entry name" value="WH_DNA-bd_sf"/>
</dbReference>
<sequence>MDVTRTQLEELIRAIQDVVLIRKDISRLAASTRCHFGALGVLSALAASGDARVSQLAEALMVDVSVASRQLAQLEAHGYVGRRADPADGRAHLVFVTDEGRRELESVRSGVVDRFESALHEWQGEDVAALTAHLHRLRADLGLTRPEAQPDDGHPDRPEPRSRSRARADQASGQASDTDTEVRVGPAHPNHQRHRTGVEALS</sequence>
<feature type="domain" description="HTH marR-type" evidence="5">
    <location>
        <begin position="5"/>
        <end position="139"/>
    </location>
</feature>
<evidence type="ECO:0000256" key="3">
    <source>
        <dbReference type="ARBA" id="ARBA00023163"/>
    </source>
</evidence>
<dbReference type="AlphaFoldDB" id="A0A1H1WK00"/>
<keyword evidence="7" id="KW-1185">Reference proteome</keyword>
<dbReference type="InterPro" id="IPR052526">
    <property type="entry name" value="HTH-type_Bedaq_tolerance"/>
</dbReference>
<dbReference type="InterPro" id="IPR036388">
    <property type="entry name" value="WH-like_DNA-bd_sf"/>
</dbReference>
<keyword evidence="2 6" id="KW-0238">DNA-binding</keyword>
<protein>
    <submittedName>
        <fullName evidence="6">DNA-binding transcriptional regulator, MarR family</fullName>
    </submittedName>
</protein>
<evidence type="ECO:0000256" key="1">
    <source>
        <dbReference type="ARBA" id="ARBA00023015"/>
    </source>
</evidence>
<dbReference type="InterPro" id="IPR023187">
    <property type="entry name" value="Tscrpt_reg_MarR-type_CS"/>
</dbReference>
<name>A0A1H1WK00_9ACTN</name>
<evidence type="ECO:0000259" key="5">
    <source>
        <dbReference type="PROSITE" id="PS50995"/>
    </source>
</evidence>
<dbReference type="PANTHER" id="PTHR39515">
    <property type="entry name" value="CONSERVED PROTEIN"/>
    <property type="match status" value="1"/>
</dbReference>
<gene>
    <name evidence="6" type="ORF">SAMN04489717_4520</name>
</gene>
<reference evidence="6 7" key="1">
    <citation type="submission" date="2016-10" db="EMBL/GenBank/DDBJ databases">
        <authorList>
            <person name="de Groot N.N."/>
        </authorList>
    </citation>
    <scope>NUCLEOTIDE SEQUENCE [LARGE SCALE GENOMIC DNA]</scope>
    <source>
        <strain evidence="6 7">DSM 22024</strain>
    </source>
</reference>
<proteinExistence type="predicted"/>
<dbReference type="PRINTS" id="PR00598">
    <property type="entry name" value="HTHMARR"/>
</dbReference>
<dbReference type="PANTHER" id="PTHR39515:SF2">
    <property type="entry name" value="HTH-TYPE TRANSCRIPTIONAL REGULATOR RV0880"/>
    <property type="match status" value="1"/>
</dbReference>
<dbReference type="SUPFAM" id="SSF46785">
    <property type="entry name" value="Winged helix' DNA-binding domain"/>
    <property type="match status" value="1"/>
</dbReference>
<dbReference type="RefSeq" id="WP_172805012.1">
    <property type="nucleotide sequence ID" value="NZ_LT629732.1"/>
</dbReference>
<dbReference type="STRING" id="117157.SAMN04489717_4520"/>
<feature type="region of interest" description="Disordered" evidence="4">
    <location>
        <begin position="143"/>
        <end position="202"/>
    </location>
</feature>
<dbReference type="PROSITE" id="PS01117">
    <property type="entry name" value="HTH_MARR_1"/>
    <property type="match status" value="1"/>
</dbReference>
<evidence type="ECO:0000313" key="7">
    <source>
        <dbReference type="Proteomes" id="UP000198983"/>
    </source>
</evidence>